<gene>
    <name evidence="4" type="ORF">L207DRAFT_507020</name>
</gene>
<dbReference type="STRING" id="1149755.A0A2J6S5N2"/>
<accession>A0A2J6S5N2</accession>
<feature type="domain" description="NAD-dependent epimerase/dehydratase" evidence="3">
    <location>
        <begin position="6"/>
        <end position="248"/>
    </location>
</feature>
<organism evidence="4 5">
    <name type="scientific">Hyaloscypha variabilis (strain UAMH 11265 / GT02V1 / F)</name>
    <name type="common">Meliniomyces variabilis</name>
    <dbReference type="NCBI Taxonomy" id="1149755"/>
    <lineage>
        <taxon>Eukaryota</taxon>
        <taxon>Fungi</taxon>
        <taxon>Dikarya</taxon>
        <taxon>Ascomycota</taxon>
        <taxon>Pezizomycotina</taxon>
        <taxon>Leotiomycetes</taxon>
        <taxon>Helotiales</taxon>
        <taxon>Hyaloscyphaceae</taxon>
        <taxon>Hyaloscypha</taxon>
        <taxon>Hyaloscypha variabilis</taxon>
    </lineage>
</organism>
<dbReference type="PANTHER" id="PTHR10366">
    <property type="entry name" value="NAD DEPENDENT EPIMERASE/DEHYDRATASE"/>
    <property type="match status" value="1"/>
</dbReference>
<evidence type="ECO:0000313" key="5">
    <source>
        <dbReference type="Proteomes" id="UP000235786"/>
    </source>
</evidence>
<evidence type="ECO:0000259" key="3">
    <source>
        <dbReference type="Pfam" id="PF01370"/>
    </source>
</evidence>
<dbReference type="InterPro" id="IPR001509">
    <property type="entry name" value="Epimerase_deHydtase"/>
</dbReference>
<dbReference type="InterPro" id="IPR036291">
    <property type="entry name" value="NAD(P)-bd_dom_sf"/>
</dbReference>
<dbReference type="GO" id="GO:0016616">
    <property type="term" value="F:oxidoreductase activity, acting on the CH-OH group of donors, NAD or NADP as acceptor"/>
    <property type="evidence" value="ECO:0007669"/>
    <property type="project" value="TreeGrafter"/>
</dbReference>
<dbReference type="Pfam" id="PF01370">
    <property type="entry name" value="Epimerase"/>
    <property type="match status" value="1"/>
</dbReference>
<evidence type="ECO:0000256" key="2">
    <source>
        <dbReference type="ARBA" id="ARBA00023445"/>
    </source>
</evidence>
<protein>
    <submittedName>
        <fullName evidence="4">NAD(P)-binding protein</fullName>
    </submittedName>
</protein>
<dbReference type="Proteomes" id="UP000235786">
    <property type="component" value="Unassembled WGS sequence"/>
</dbReference>
<sequence>MAQPCLVTGGSGFVASHLILQLLEGGATVHATVRSTRNKEKISALLDMQTKWPGKLKLFEADLLVPGSFDLAVQECTVVYHVASPFFMEEKIKNGQKEVVDPALKGTQNVLEAVQRSESVKTVVMTSTVGAIFGDYADVMEMENNTLSEGYFNSTSTSTHNVYHYSKTLAEKEAWRMYRLQNRWRLVTINPGLILGPSLSPKSESGSLFLLDELLRGELFFGVPRIWFTTVDVREVAYAHISAASLPEAKGRYILCGRQMSSFLEISTILRQFAGSPWWMPRHQIPNFLVRLIGPFFGLSQKWMALNLGVRFESDNRRSIEELGVTYRPLEDTLRDHYYSWKNHHDH</sequence>
<dbReference type="Gene3D" id="3.40.50.720">
    <property type="entry name" value="NAD(P)-binding Rossmann-like Domain"/>
    <property type="match status" value="1"/>
</dbReference>
<comment type="similarity">
    <text evidence="2">Belongs to the NAD(P)-dependent epimerase/dehydratase family. Dihydroflavonol-4-reductase subfamily.</text>
</comment>
<dbReference type="AlphaFoldDB" id="A0A2J6S5N2"/>
<name>A0A2J6S5N2_HYAVF</name>
<dbReference type="PANTHER" id="PTHR10366:SF564">
    <property type="entry name" value="STEROL-4-ALPHA-CARBOXYLATE 3-DEHYDROGENASE, DECARBOXYLATING"/>
    <property type="match status" value="1"/>
</dbReference>
<dbReference type="InterPro" id="IPR050425">
    <property type="entry name" value="NAD(P)_dehydrat-like"/>
</dbReference>
<evidence type="ECO:0000256" key="1">
    <source>
        <dbReference type="ARBA" id="ARBA00023002"/>
    </source>
</evidence>
<dbReference type="EMBL" id="KZ613939">
    <property type="protein sequence ID" value="PMD46074.1"/>
    <property type="molecule type" value="Genomic_DNA"/>
</dbReference>
<proteinExistence type="inferred from homology"/>
<keyword evidence="1" id="KW-0560">Oxidoreductase</keyword>
<reference evidence="4 5" key="1">
    <citation type="submission" date="2016-04" db="EMBL/GenBank/DDBJ databases">
        <title>A degradative enzymes factory behind the ericoid mycorrhizal symbiosis.</title>
        <authorList>
            <consortium name="DOE Joint Genome Institute"/>
            <person name="Martino E."/>
            <person name="Morin E."/>
            <person name="Grelet G."/>
            <person name="Kuo A."/>
            <person name="Kohler A."/>
            <person name="Daghino S."/>
            <person name="Barry K."/>
            <person name="Choi C."/>
            <person name="Cichocki N."/>
            <person name="Clum A."/>
            <person name="Copeland A."/>
            <person name="Hainaut M."/>
            <person name="Haridas S."/>
            <person name="Labutti K."/>
            <person name="Lindquist E."/>
            <person name="Lipzen A."/>
            <person name="Khouja H.-R."/>
            <person name="Murat C."/>
            <person name="Ohm R."/>
            <person name="Olson A."/>
            <person name="Spatafora J."/>
            <person name="Veneault-Fourrey C."/>
            <person name="Henrissat B."/>
            <person name="Grigoriev I."/>
            <person name="Martin F."/>
            <person name="Perotto S."/>
        </authorList>
    </citation>
    <scope>NUCLEOTIDE SEQUENCE [LARGE SCALE GENOMIC DNA]</scope>
    <source>
        <strain evidence="4 5">F</strain>
    </source>
</reference>
<dbReference type="OrthoDB" id="2735536at2759"/>
<evidence type="ECO:0000313" key="4">
    <source>
        <dbReference type="EMBL" id="PMD46074.1"/>
    </source>
</evidence>
<keyword evidence="5" id="KW-1185">Reference proteome</keyword>
<dbReference type="SUPFAM" id="SSF51735">
    <property type="entry name" value="NAD(P)-binding Rossmann-fold domains"/>
    <property type="match status" value="1"/>
</dbReference>
<dbReference type="FunFam" id="3.40.50.720:FF:000085">
    <property type="entry name" value="Dihydroflavonol reductase"/>
    <property type="match status" value="1"/>
</dbReference>